<proteinExistence type="predicted"/>
<feature type="compositionally biased region" description="Pro residues" evidence="1">
    <location>
        <begin position="1"/>
        <end position="11"/>
    </location>
</feature>
<feature type="non-terminal residue" evidence="2">
    <location>
        <position position="75"/>
    </location>
</feature>
<evidence type="ECO:0000313" key="2">
    <source>
        <dbReference type="EMBL" id="KAE8330453.1"/>
    </source>
</evidence>
<organism evidence="2 3">
    <name type="scientific">Aspergillus sergii</name>
    <dbReference type="NCBI Taxonomy" id="1034303"/>
    <lineage>
        <taxon>Eukaryota</taxon>
        <taxon>Fungi</taxon>
        <taxon>Dikarya</taxon>
        <taxon>Ascomycota</taxon>
        <taxon>Pezizomycotina</taxon>
        <taxon>Eurotiomycetes</taxon>
        <taxon>Eurotiomycetidae</taxon>
        <taxon>Eurotiales</taxon>
        <taxon>Aspergillaceae</taxon>
        <taxon>Aspergillus</taxon>
        <taxon>Aspergillus subgen. Circumdati</taxon>
    </lineage>
</organism>
<feature type="region of interest" description="Disordered" evidence="1">
    <location>
        <begin position="1"/>
        <end position="22"/>
    </location>
</feature>
<name>A0A5N6XCF3_9EURO</name>
<reference evidence="3" key="1">
    <citation type="submission" date="2019-04" db="EMBL/GenBank/DDBJ databases">
        <title>Friends and foes A comparative genomics studyof 23 Aspergillus species from section Flavi.</title>
        <authorList>
            <consortium name="DOE Joint Genome Institute"/>
            <person name="Kjaerbolling I."/>
            <person name="Vesth T."/>
            <person name="Frisvad J.C."/>
            <person name="Nybo J.L."/>
            <person name="Theobald S."/>
            <person name="Kildgaard S."/>
            <person name="Isbrandt T."/>
            <person name="Kuo A."/>
            <person name="Sato A."/>
            <person name="Lyhne E.K."/>
            <person name="Kogle M.E."/>
            <person name="Wiebenga A."/>
            <person name="Kun R.S."/>
            <person name="Lubbers R.J."/>
            <person name="Makela M.R."/>
            <person name="Barry K."/>
            <person name="Chovatia M."/>
            <person name="Clum A."/>
            <person name="Daum C."/>
            <person name="Haridas S."/>
            <person name="He G."/>
            <person name="LaButti K."/>
            <person name="Lipzen A."/>
            <person name="Mondo S."/>
            <person name="Riley R."/>
            <person name="Salamov A."/>
            <person name="Simmons B.A."/>
            <person name="Magnuson J.K."/>
            <person name="Henrissat B."/>
            <person name="Mortensen U.H."/>
            <person name="Larsen T.O."/>
            <person name="Devries R.P."/>
            <person name="Grigoriev I.V."/>
            <person name="Machida M."/>
            <person name="Baker S.E."/>
            <person name="Andersen M.R."/>
        </authorList>
    </citation>
    <scope>NUCLEOTIDE SEQUENCE [LARGE SCALE GENOMIC DNA]</scope>
    <source>
        <strain evidence="3">CBS 130017</strain>
    </source>
</reference>
<accession>A0A5N6XCF3</accession>
<dbReference type="AlphaFoldDB" id="A0A5N6XCF3"/>
<feature type="compositionally biased region" description="Low complexity" evidence="1">
    <location>
        <begin position="12"/>
        <end position="22"/>
    </location>
</feature>
<evidence type="ECO:0000256" key="1">
    <source>
        <dbReference type="SAM" id="MobiDB-lite"/>
    </source>
</evidence>
<protein>
    <submittedName>
        <fullName evidence="2">Uncharacterized protein</fullName>
    </submittedName>
</protein>
<gene>
    <name evidence="2" type="ORF">BDV39DRAFT_202252</name>
</gene>
<keyword evidence="3" id="KW-1185">Reference proteome</keyword>
<sequence>MAPTRALPPAPAGAADAAGDTARPLQKRVLDLNREAASLLEQHGSGTSKRMIEFIRATWSLTEALSHYPVGDAWK</sequence>
<dbReference type="Proteomes" id="UP000325945">
    <property type="component" value="Unassembled WGS sequence"/>
</dbReference>
<dbReference type="EMBL" id="ML741774">
    <property type="protein sequence ID" value="KAE8330453.1"/>
    <property type="molecule type" value="Genomic_DNA"/>
</dbReference>
<evidence type="ECO:0000313" key="3">
    <source>
        <dbReference type="Proteomes" id="UP000325945"/>
    </source>
</evidence>